<dbReference type="InterPro" id="IPR033469">
    <property type="entry name" value="CYTH-like_dom_sf"/>
</dbReference>
<dbReference type="STRING" id="1307761.L21SP2_1682"/>
<evidence type="ECO:0000313" key="2">
    <source>
        <dbReference type="EMBL" id="AHC15065.1"/>
    </source>
</evidence>
<dbReference type="HOGENOM" id="CLU_098317_0_0_12"/>
<dbReference type="AlphaFoldDB" id="V5WHI4"/>
<dbReference type="SUPFAM" id="SSF55154">
    <property type="entry name" value="CYTH-like phosphatases"/>
    <property type="match status" value="1"/>
</dbReference>
<gene>
    <name evidence="2" type="ORF">L21SP2_1682</name>
</gene>
<dbReference type="EMBL" id="CP006939">
    <property type="protein sequence ID" value="AHC15065.1"/>
    <property type="molecule type" value="Genomic_DNA"/>
</dbReference>
<protein>
    <submittedName>
        <fullName evidence="2">Adenylate cyclase</fullName>
        <ecNumber evidence="2">4.6.1.1</ecNumber>
    </submittedName>
</protein>
<reference evidence="2 3" key="1">
    <citation type="journal article" date="2015" name="Stand. Genomic Sci.">
        <title>Complete genome sequence and description of Salinispira pacifica gen. nov., sp. nov., a novel spirochaete isolated form a hypersaline microbial mat.</title>
        <authorList>
            <person name="Ben Hania W."/>
            <person name="Joseph M."/>
            <person name="Schumann P."/>
            <person name="Bunk B."/>
            <person name="Fiebig A."/>
            <person name="Sproer C."/>
            <person name="Klenk H.P."/>
            <person name="Fardeau M.L."/>
            <person name="Spring S."/>
        </authorList>
    </citation>
    <scope>NUCLEOTIDE SEQUENCE [LARGE SCALE GENOMIC DNA]</scope>
    <source>
        <strain evidence="2 3">L21-RPul-D2</strain>
    </source>
</reference>
<organism evidence="2 3">
    <name type="scientific">Salinispira pacifica</name>
    <dbReference type="NCBI Taxonomy" id="1307761"/>
    <lineage>
        <taxon>Bacteria</taxon>
        <taxon>Pseudomonadati</taxon>
        <taxon>Spirochaetota</taxon>
        <taxon>Spirochaetia</taxon>
        <taxon>Spirochaetales</taxon>
        <taxon>Spirochaetaceae</taxon>
        <taxon>Salinispira</taxon>
    </lineage>
</organism>
<dbReference type="eggNOG" id="COG1437">
    <property type="taxonomic scope" value="Bacteria"/>
</dbReference>
<dbReference type="Gene3D" id="2.40.320.10">
    <property type="entry name" value="Hypothetical Protein Pfu-838710-001"/>
    <property type="match status" value="1"/>
</dbReference>
<sequence>MNTEIEMKAWVESPERTRELILRMGASLLRTYEKSDSYYAQTVPQAGNRDVRLRMDGDSAVVTMKDKTLHEGLETNSEREFTVSHPENFTFLLENSGYRLKITKHKEGEAYRFGEYLLELSHVRDLGWFLEIERVIPGDARPEQVEQSRTDIQKMFSTLEIPPSAVESRRYTQMLEERKG</sequence>
<dbReference type="InterPro" id="IPR023577">
    <property type="entry name" value="CYTH_domain"/>
</dbReference>
<accession>V5WHI4</accession>
<proteinExistence type="predicted"/>
<dbReference type="Proteomes" id="UP000018680">
    <property type="component" value="Chromosome"/>
</dbReference>
<dbReference type="PROSITE" id="PS51707">
    <property type="entry name" value="CYTH"/>
    <property type="match status" value="1"/>
</dbReference>
<dbReference type="PANTHER" id="PTHR21028">
    <property type="entry name" value="SI:CH211-156B7.4"/>
    <property type="match status" value="1"/>
</dbReference>
<name>V5WHI4_9SPIO</name>
<dbReference type="EC" id="4.6.1.1" evidence="2"/>
<keyword evidence="2" id="KW-0456">Lyase</keyword>
<dbReference type="NCBIfam" id="TIGR00318">
    <property type="entry name" value="cyaB"/>
    <property type="match status" value="1"/>
</dbReference>
<dbReference type="OrthoDB" id="370410at2"/>
<feature type="domain" description="CYTH" evidence="1">
    <location>
        <begin position="2"/>
        <end position="177"/>
    </location>
</feature>
<keyword evidence="3" id="KW-1185">Reference proteome</keyword>
<evidence type="ECO:0000259" key="1">
    <source>
        <dbReference type="PROSITE" id="PS51707"/>
    </source>
</evidence>
<dbReference type="InterPro" id="IPR008173">
    <property type="entry name" value="Adenylyl_cyclase_CyaB"/>
</dbReference>
<dbReference type="CDD" id="cd07890">
    <property type="entry name" value="CYTH-like_AC_IV-like"/>
    <property type="match status" value="1"/>
</dbReference>
<dbReference type="KEGG" id="slr:L21SP2_1682"/>
<dbReference type="PANTHER" id="PTHR21028:SF2">
    <property type="entry name" value="CYTH DOMAIN-CONTAINING PROTEIN"/>
    <property type="match status" value="1"/>
</dbReference>
<evidence type="ECO:0000313" key="3">
    <source>
        <dbReference type="Proteomes" id="UP000018680"/>
    </source>
</evidence>
<dbReference type="RefSeq" id="WP_024267984.1">
    <property type="nucleotide sequence ID" value="NC_023035.1"/>
</dbReference>
<dbReference type="GO" id="GO:0004016">
    <property type="term" value="F:adenylate cyclase activity"/>
    <property type="evidence" value="ECO:0007669"/>
    <property type="project" value="UniProtKB-EC"/>
</dbReference>